<proteinExistence type="predicted"/>
<dbReference type="InterPro" id="IPR051459">
    <property type="entry name" value="Cytochrome_c-type_DH"/>
</dbReference>
<accession>A0ABU2HH02</accession>
<evidence type="ECO:0000256" key="2">
    <source>
        <dbReference type="ARBA" id="ARBA00022723"/>
    </source>
</evidence>
<dbReference type="InterPro" id="IPR036909">
    <property type="entry name" value="Cyt_c-like_dom_sf"/>
</dbReference>
<dbReference type="RefSeq" id="WP_200371382.1">
    <property type="nucleotide sequence ID" value="NZ_JAVMBO010000013.1"/>
</dbReference>
<dbReference type="EMBL" id="JAVMBO010000013">
    <property type="protein sequence ID" value="MDS1310349.1"/>
    <property type="molecule type" value="Genomic_DNA"/>
</dbReference>
<keyword evidence="9" id="KW-1185">Reference proteome</keyword>
<dbReference type="PANTHER" id="PTHR35008">
    <property type="entry name" value="BLL4482 PROTEIN-RELATED"/>
    <property type="match status" value="1"/>
</dbReference>
<keyword evidence="6" id="KW-0732">Signal</keyword>
<evidence type="ECO:0000313" key="8">
    <source>
        <dbReference type="EMBL" id="MDS1310349.1"/>
    </source>
</evidence>
<feature type="compositionally biased region" description="Basic and acidic residues" evidence="5">
    <location>
        <begin position="307"/>
        <end position="337"/>
    </location>
</feature>
<evidence type="ECO:0000256" key="4">
    <source>
        <dbReference type="PROSITE-ProRule" id="PRU00433"/>
    </source>
</evidence>
<dbReference type="PANTHER" id="PTHR35008:SF9">
    <property type="entry name" value="CYTOCHROME C DOMAIN-CONTAINING PROTEIN"/>
    <property type="match status" value="1"/>
</dbReference>
<dbReference type="PROSITE" id="PS51007">
    <property type="entry name" value="CYTC"/>
    <property type="match status" value="1"/>
</dbReference>
<feature type="domain" description="Cytochrome c" evidence="7">
    <location>
        <begin position="80"/>
        <end position="275"/>
    </location>
</feature>
<reference evidence="8" key="1">
    <citation type="submission" date="2023-09" db="EMBL/GenBank/DDBJ databases">
        <title>Marinobacter sediminicola sp. nov. and Marinobacter maritimum sp. nov., isolated from marine sediment.</title>
        <authorList>
            <person name="An J."/>
        </authorList>
    </citation>
    <scope>NUCLEOTIDE SEQUENCE</scope>
    <source>
        <strain evidence="8">F60267</strain>
    </source>
</reference>
<feature type="chain" id="PRO_5046157472" evidence="6">
    <location>
        <begin position="23"/>
        <end position="337"/>
    </location>
</feature>
<dbReference type="Gene3D" id="1.10.760.10">
    <property type="entry name" value="Cytochrome c-like domain"/>
    <property type="match status" value="2"/>
</dbReference>
<comment type="caution">
    <text evidence="8">The sequence shown here is derived from an EMBL/GenBank/DDBJ whole genome shotgun (WGS) entry which is preliminary data.</text>
</comment>
<keyword evidence="2 4" id="KW-0479">Metal-binding</keyword>
<feature type="region of interest" description="Disordered" evidence="5">
    <location>
        <begin position="305"/>
        <end position="337"/>
    </location>
</feature>
<evidence type="ECO:0000256" key="6">
    <source>
        <dbReference type="SAM" id="SignalP"/>
    </source>
</evidence>
<name>A0ABU2HH02_9GAMM</name>
<evidence type="ECO:0000259" key="7">
    <source>
        <dbReference type="PROSITE" id="PS51007"/>
    </source>
</evidence>
<evidence type="ECO:0000256" key="5">
    <source>
        <dbReference type="SAM" id="MobiDB-lite"/>
    </source>
</evidence>
<evidence type="ECO:0000256" key="3">
    <source>
        <dbReference type="ARBA" id="ARBA00023004"/>
    </source>
</evidence>
<evidence type="ECO:0000313" key="9">
    <source>
        <dbReference type="Proteomes" id="UP001267407"/>
    </source>
</evidence>
<gene>
    <name evidence="8" type="ORF">RKA07_09645</name>
</gene>
<dbReference type="Proteomes" id="UP001267407">
    <property type="component" value="Unassembled WGS sequence"/>
</dbReference>
<feature type="signal peptide" evidence="6">
    <location>
        <begin position="1"/>
        <end position="22"/>
    </location>
</feature>
<organism evidence="8 9">
    <name type="scientific">Marinobacter xiaoshiensis</name>
    <dbReference type="NCBI Taxonomy" id="3073652"/>
    <lineage>
        <taxon>Bacteria</taxon>
        <taxon>Pseudomonadati</taxon>
        <taxon>Pseudomonadota</taxon>
        <taxon>Gammaproteobacteria</taxon>
        <taxon>Pseudomonadales</taxon>
        <taxon>Marinobacteraceae</taxon>
        <taxon>Marinobacter</taxon>
    </lineage>
</organism>
<keyword evidence="3 4" id="KW-0408">Iron</keyword>
<protein>
    <submittedName>
        <fullName evidence="8">C-type cytochrome</fullName>
    </submittedName>
</protein>
<dbReference type="Pfam" id="PF21342">
    <property type="entry name" value="SoxA-TsdA_cyt-c"/>
    <property type="match status" value="1"/>
</dbReference>
<dbReference type="Pfam" id="PF13442">
    <property type="entry name" value="Cytochrome_CBB3"/>
    <property type="match status" value="1"/>
</dbReference>
<sequence>MIRTLSYAALSGTLLLSVNASAKDTTTQQYIDTLTELGYPAPKGNELVHIPPTMEDLESAKLHPELKRVIRRGYDLFTNTQQLRGENVFNNMNCSSCHLGEGRMPFSAPVWPAAVTLPNFRGKNDHVNNLEERIAGCFTYSMNGKPPEYGSDNMLAISAYHQWLAKGVAMYPEQPIYGRGFPAPDRPEELSYARGEAAFEEKCSVCHGNYGEGLRVGSETVFPATWGDMSNNWGAGIVRIFTAAGFIKNNMPLGQPNSLSDQESWDIAYYMSNQERPQDPRYTGDVAETLKNTEARFHKHSMYGQTRETDGHVLGDHRNTGEKPFLKPDSIRSRTFE</sequence>
<dbReference type="SUPFAM" id="SSF46626">
    <property type="entry name" value="Cytochrome c"/>
    <property type="match status" value="2"/>
</dbReference>
<evidence type="ECO:0000256" key="1">
    <source>
        <dbReference type="ARBA" id="ARBA00022617"/>
    </source>
</evidence>
<dbReference type="InterPro" id="IPR009056">
    <property type="entry name" value="Cyt_c-like_dom"/>
</dbReference>
<keyword evidence="1 4" id="KW-0349">Heme</keyword>